<dbReference type="AlphaFoldDB" id="A0A485N1S8"/>
<sequence>MSPRAPFTLLCLHPRSPEPWRGETGPWCQHTGRPRANTEAQARGTQLAWMWFRVVLVLVDGTSENKQPSPEDSLALPHPRGLRRIATAAETWLAPALELLGGQQA</sequence>
<dbReference type="Proteomes" id="UP000386466">
    <property type="component" value="Unassembled WGS sequence"/>
</dbReference>
<gene>
    <name evidence="2" type="ORF">LYPA_23C022722</name>
</gene>
<dbReference type="EMBL" id="CAAGRJ010009857">
    <property type="protein sequence ID" value="VFV27325.1"/>
    <property type="molecule type" value="Genomic_DNA"/>
</dbReference>
<protein>
    <submittedName>
        <fullName evidence="2">Uncharacterized protein</fullName>
    </submittedName>
</protein>
<organism evidence="2 3">
    <name type="scientific">Lynx pardinus</name>
    <name type="common">Iberian lynx</name>
    <name type="synonym">Felis pardina</name>
    <dbReference type="NCBI Taxonomy" id="191816"/>
    <lineage>
        <taxon>Eukaryota</taxon>
        <taxon>Metazoa</taxon>
        <taxon>Chordata</taxon>
        <taxon>Craniata</taxon>
        <taxon>Vertebrata</taxon>
        <taxon>Euteleostomi</taxon>
        <taxon>Mammalia</taxon>
        <taxon>Eutheria</taxon>
        <taxon>Laurasiatheria</taxon>
        <taxon>Carnivora</taxon>
        <taxon>Feliformia</taxon>
        <taxon>Felidae</taxon>
        <taxon>Felinae</taxon>
        <taxon>Lynx</taxon>
    </lineage>
</organism>
<keyword evidence="3" id="KW-1185">Reference proteome</keyword>
<name>A0A485N1S8_LYNPA</name>
<reference evidence="2 3" key="1">
    <citation type="submission" date="2019-01" db="EMBL/GenBank/DDBJ databases">
        <authorList>
            <person name="Alioto T."/>
            <person name="Alioto T."/>
        </authorList>
    </citation>
    <scope>NUCLEOTIDE SEQUENCE [LARGE SCALE GENOMIC DNA]</scope>
</reference>
<proteinExistence type="predicted"/>
<accession>A0A485N1S8</accession>
<evidence type="ECO:0000256" key="1">
    <source>
        <dbReference type="SAM" id="MobiDB-lite"/>
    </source>
</evidence>
<evidence type="ECO:0000313" key="2">
    <source>
        <dbReference type="EMBL" id="VFV27325.1"/>
    </source>
</evidence>
<evidence type="ECO:0000313" key="3">
    <source>
        <dbReference type="Proteomes" id="UP000386466"/>
    </source>
</evidence>
<feature type="region of interest" description="Disordered" evidence="1">
    <location>
        <begin position="20"/>
        <end position="40"/>
    </location>
</feature>